<evidence type="ECO:0000256" key="1">
    <source>
        <dbReference type="ARBA" id="ARBA00022649"/>
    </source>
</evidence>
<evidence type="ECO:0008006" key="9">
    <source>
        <dbReference type="Google" id="ProtNLM"/>
    </source>
</evidence>
<dbReference type="PANTHER" id="PTHR33397:SF5">
    <property type="entry name" value="RNASE YUTE-RELATED"/>
    <property type="match status" value="1"/>
</dbReference>
<comment type="similarity">
    <text evidence="4">Belongs to the HepT RNase toxin family.</text>
</comment>
<gene>
    <name evidence="5" type="ORF">J5U21_01845</name>
    <name evidence="6" type="ORF">J5U22_01753</name>
</gene>
<evidence type="ECO:0000313" key="5">
    <source>
        <dbReference type="EMBL" id="QXJ32194.1"/>
    </source>
</evidence>
<dbReference type="EMBL" id="CP077713">
    <property type="protein sequence ID" value="QXJ35206.1"/>
    <property type="molecule type" value="Genomic_DNA"/>
</dbReference>
<keyword evidence="1" id="KW-1277">Toxin-antitoxin system</keyword>
<keyword evidence="8" id="KW-1185">Reference proteome</keyword>
<dbReference type="GO" id="GO:0110001">
    <property type="term" value="C:toxin-antitoxin complex"/>
    <property type="evidence" value="ECO:0007669"/>
    <property type="project" value="InterPro"/>
</dbReference>
<dbReference type="Proteomes" id="UP000694036">
    <property type="component" value="Chromosome"/>
</dbReference>
<evidence type="ECO:0000313" key="7">
    <source>
        <dbReference type="Proteomes" id="UP000693941"/>
    </source>
</evidence>
<evidence type="ECO:0000256" key="3">
    <source>
        <dbReference type="ARBA" id="ARBA00022801"/>
    </source>
</evidence>
<organism evidence="5 7">
    <name type="scientific">Saccharolobus shibatae</name>
    <dbReference type="NCBI Taxonomy" id="2286"/>
    <lineage>
        <taxon>Archaea</taxon>
        <taxon>Thermoproteota</taxon>
        <taxon>Thermoprotei</taxon>
        <taxon>Sulfolobales</taxon>
        <taxon>Sulfolobaceae</taxon>
        <taxon>Saccharolobus</taxon>
    </lineage>
</organism>
<dbReference type="Proteomes" id="UP000693941">
    <property type="component" value="Chromosome"/>
</dbReference>
<dbReference type="GO" id="GO:0004540">
    <property type="term" value="F:RNA nuclease activity"/>
    <property type="evidence" value="ECO:0007669"/>
    <property type="project" value="InterPro"/>
</dbReference>
<dbReference type="Gene3D" id="1.20.120.580">
    <property type="entry name" value="bsu32300-like"/>
    <property type="match status" value="1"/>
</dbReference>
<dbReference type="Pfam" id="PF01934">
    <property type="entry name" value="HepT-like"/>
    <property type="match status" value="1"/>
</dbReference>
<keyword evidence="2" id="KW-0540">Nuclease</keyword>
<dbReference type="EMBL" id="CP077715">
    <property type="protein sequence ID" value="QXJ32194.1"/>
    <property type="molecule type" value="Genomic_DNA"/>
</dbReference>
<dbReference type="AlphaFoldDB" id="A0A8F5BVE9"/>
<accession>A0A8F5BVE9</accession>
<evidence type="ECO:0000256" key="2">
    <source>
        <dbReference type="ARBA" id="ARBA00022722"/>
    </source>
</evidence>
<proteinExistence type="inferred from homology"/>
<dbReference type="InterPro" id="IPR052379">
    <property type="entry name" value="Type_VII_TA_RNase"/>
</dbReference>
<evidence type="ECO:0000256" key="4">
    <source>
        <dbReference type="ARBA" id="ARBA00024207"/>
    </source>
</evidence>
<protein>
    <recommendedName>
        <fullName evidence="9">DUF86 domain-containing protein</fullName>
    </recommendedName>
</protein>
<dbReference type="InterPro" id="IPR037038">
    <property type="entry name" value="HepT-like_sf"/>
</dbReference>
<evidence type="ECO:0000313" key="6">
    <source>
        <dbReference type="EMBL" id="QXJ35206.1"/>
    </source>
</evidence>
<dbReference type="GO" id="GO:0016787">
    <property type="term" value="F:hydrolase activity"/>
    <property type="evidence" value="ECO:0007669"/>
    <property type="project" value="UniProtKB-KW"/>
</dbReference>
<dbReference type="PANTHER" id="PTHR33397">
    <property type="entry name" value="UPF0331 PROTEIN YUTE"/>
    <property type="match status" value="1"/>
</dbReference>
<dbReference type="InterPro" id="IPR008201">
    <property type="entry name" value="HepT-like"/>
</dbReference>
<evidence type="ECO:0000313" key="8">
    <source>
        <dbReference type="Proteomes" id="UP000694036"/>
    </source>
</evidence>
<reference evidence="5 8" key="1">
    <citation type="journal article" date="2021" name="Environ. Microbiol.">
        <title>New insights into the diversity and evolution of the archaeal mobilome from three complete genomes of Saccharolobus shibatae.</title>
        <authorList>
            <person name="Medvedeva S."/>
            <person name="Brandt D."/>
            <person name="Cvirkaite-Krupovic V."/>
            <person name="Liu Y."/>
            <person name="Severinov K."/>
            <person name="Ishino S."/>
            <person name="Ishino Y."/>
            <person name="Prangishvili D."/>
            <person name="Kalinowski J."/>
            <person name="Krupovic M."/>
        </authorList>
    </citation>
    <scope>NUCLEOTIDE SEQUENCE</scope>
    <source>
        <strain evidence="5">BEU9</strain>
        <strain evidence="6 8">S38A</strain>
    </source>
</reference>
<name>A0A8F5BVE9_9CREN</name>
<keyword evidence="3" id="KW-0378">Hydrolase</keyword>
<sequence length="88" mass="10363">MQRGCSELGLKAEGYIESGRKLMEEGIINEEEFEFYRRVVSFRNIAIHEYVSVNLEIVKRIIVGKEFEKVYILALKIIEELKKRDIDP</sequence>